<organism evidence="7 8">
    <name type="scientific">Nitzschia inconspicua</name>
    <dbReference type="NCBI Taxonomy" id="303405"/>
    <lineage>
        <taxon>Eukaryota</taxon>
        <taxon>Sar</taxon>
        <taxon>Stramenopiles</taxon>
        <taxon>Ochrophyta</taxon>
        <taxon>Bacillariophyta</taxon>
        <taxon>Bacillariophyceae</taxon>
        <taxon>Bacillariophycidae</taxon>
        <taxon>Bacillariales</taxon>
        <taxon>Bacillariaceae</taxon>
        <taxon>Nitzschia</taxon>
    </lineage>
</organism>
<keyword evidence="8" id="KW-1185">Reference proteome</keyword>
<keyword evidence="3 6" id="KW-1133">Transmembrane helix</keyword>
<keyword evidence="2 6" id="KW-0812">Transmembrane</keyword>
<proteinExistence type="predicted"/>
<evidence type="ECO:0000256" key="6">
    <source>
        <dbReference type="SAM" id="Phobius"/>
    </source>
</evidence>
<gene>
    <name evidence="7" type="ORF">IV203_010758</name>
</gene>
<dbReference type="InterPro" id="IPR011701">
    <property type="entry name" value="MFS"/>
</dbReference>
<evidence type="ECO:0000256" key="3">
    <source>
        <dbReference type="ARBA" id="ARBA00022989"/>
    </source>
</evidence>
<dbReference type="Pfam" id="PF07690">
    <property type="entry name" value="MFS_1"/>
    <property type="match status" value="1"/>
</dbReference>
<dbReference type="Proteomes" id="UP000693970">
    <property type="component" value="Unassembled WGS sequence"/>
</dbReference>
<dbReference type="GO" id="GO:0016020">
    <property type="term" value="C:membrane"/>
    <property type="evidence" value="ECO:0007669"/>
    <property type="project" value="UniProtKB-ARBA"/>
</dbReference>
<feature type="transmembrane region" description="Helical" evidence="6">
    <location>
        <begin position="454"/>
        <end position="474"/>
    </location>
</feature>
<evidence type="ECO:0000313" key="8">
    <source>
        <dbReference type="Proteomes" id="UP000693970"/>
    </source>
</evidence>
<dbReference type="CDD" id="cd06174">
    <property type="entry name" value="MFS"/>
    <property type="match status" value="1"/>
</dbReference>
<dbReference type="InterPro" id="IPR051337">
    <property type="entry name" value="OPA_Antiporter"/>
</dbReference>
<dbReference type="PANTHER" id="PTHR43826:SF8">
    <property type="entry name" value="MAJOR FACILITATOR SUPERFAMILY (MFS) PROFILE DOMAIN-CONTAINING PROTEIN"/>
    <property type="match status" value="1"/>
</dbReference>
<feature type="transmembrane region" description="Helical" evidence="6">
    <location>
        <begin position="166"/>
        <end position="185"/>
    </location>
</feature>
<feature type="transmembrane region" description="Helical" evidence="6">
    <location>
        <begin position="6"/>
        <end position="27"/>
    </location>
</feature>
<feature type="region of interest" description="Disordered" evidence="5">
    <location>
        <begin position="61"/>
        <end position="81"/>
    </location>
</feature>
<dbReference type="GO" id="GO:0061513">
    <property type="term" value="F:glucose 6-phosphate:phosphate antiporter activity"/>
    <property type="evidence" value="ECO:0007669"/>
    <property type="project" value="TreeGrafter"/>
</dbReference>
<comment type="caution">
    <text evidence="7">The sequence shown here is derived from an EMBL/GenBank/DDBJ whole genome shotgun (WGS) entry which is preliminary data.</text>
</comment>
<feature type="transmembrane region" description="Helical" evidence="6">
    <location>
        <begin position="191"/>
        <end position="213"/>
    </location>
</feature>
<evidence type="ECO:0000256" key="1">
    <source>
        <dbReference type="ARBA" id="ARBA00004127"/>
    </source>
</evidence>
<keyword evidence="4 6" id="KW-0472">Membrane</keyword>
<evidence type="ECO:0000256" key="4">
    <source>
        <dbReference type="ARBA" id="ARBA00023136"/>
    </source>
</evidence>
<feature type="transmembrane region" description="Helical" evidence="6">
    <location>
        <begin position="408"/>
        <end position="433"/>
    </location>
</feature>
<feature type="transmembrane region" description="Helical" evidence="6">
    <location>
        <begin position="352"/>
        <end position="372"/>
    </location>
</feature>
<comment type="subcellular location">
    <subcellularLocation>
        <location evidence="1">Endomembrane system</location>
        <topology evidence="1">Multi-pass membrane protein</topology>
    </subcellularLocation>
</comment>
<reference evidence="7" key="2">
    <citation type="submission" date="2021-04" db="EMBL/GenBank/DDBJ databases">
        <authorList>
            <person name="Podell S."/>
        </authorList>
    </citation>
    <scope>NUCLEOTIDE SEQUENCE</scope>
    <source>
        <strain evidence="7">Hildebrandi</strain>
    </source>
</reference>
<dbReference type="PANTHER" id="PTHR43826">
    <property type="entry name" value="GLUCOSE-6-PHOSPHATE EXCHANGER SLC37A4"/>
    <property type="match status" value="1"/>
</dbReference>
<accession>A0A9K3KX15</accession>
<feature type="transmembrane region" description="Helical" evidence="6">
    <location>
        <begin position="327"/>
        <end position="346"/>
    </location>
</feature>
<protein>
    <submittedName>
        <fullName evidence="7">Major facilitator superfamily transporter</fullName>
    </submittedName>
</protein>
<dbReference type="GO" id="GO:0035435">
    <property type="term" value="P:phosphate ion transmembrane transport"/>
    <property type="evidence" value="ECO:0007669"/>
    <property type="project" value="TreeGrafter"/>
</dbReference>
<dbReference type="EMBL" id="JAGRRH010000018">
    <property type="protein sequence ID" value="KAG7351398.1"/>
    <property type="molecule type" value="Genomic_DNA"/>
</dbReference>
<reference evidence="7" key="1">
    <citation type="journal article" date="2021" name="Sci. Rep.">
        <title>Diploid genomic architecture of Nitzschia inconspicua, an elite biomass production diatom.</title>
        <authorList>
            <person name="Oliver A."/>
            <person name="Podell S."/>
            <person name="Pinowska A."/>
            <person name="Traller J.C."/>
            <person name="Smith S.R."/>
            <person name="McClure R."/>
            <person name="Beliaev A."/>
            <person name="Bohutskyi P."/>
            <person name="Hill E.A."/>
            <person name="Rabines A."/>
            <person name="Zheng H."/>
            <person name="Allen L.Z."/>
            <person name="Kuo A."/>
            <person name="Grigoriev I.V."/>
            <person name="Allen A.E."/>
            <person name="Hazlebeck D."/>
            <person name="Allen E.E."/>
        </authorList>
    </citation>
    <scope>NUCLEOTIDE SEQUENCE</scope>
    <source>
        <strain evidence="7">Hildebrandi</strain>
    </source>
</reference>
<evidence type="ECO:0000256" key="5">
    <source>
        <dbReference type="SAM" id="MobiDB-lite"/>
    </source>
</evidence>
<evidence type="ECO:0000256" key="2">
    <source>
        <dbReference type="ARBA" id="ARBA00022692"/>
    </source>
</evidence>
<feature type="transmembrane region" description="Helical" evidence="6">
    <location>
        <begin position="93"/>
        <end position="114"/>
    </location>
</feature>
<feature type="transmembrane region" description="Helical" evidence="6">
    <location>
        <begin position="225"/>
        <end position="249"/>
    </location>
</feature>
<sequence>METTVVLFLLASIVNYATGFPSIWLVGSRQHRINACSIAIRGPNMRLSKMFIGLRGGGGGGGGVEDSLTGTSEQEDPNDSITREERYRQSGMSVALASGYFAVMGAKCALPSVLSLLTSPKGGMTFSPHTTPQAQMANLLGLSTVAVAMGKLLLGPAIDHFGGIQSLQVCLACLAGLLAYISSIQQFHHFALAWILVDFIFSACWAASINSIHQSFQERDWGKQIGYLAMGARTGNAVAFSMFATILYAVAETTRQPWRKIFFASALLQAAPLALITYFGRKTLRETDPLSRKKDNIQPATVNPVQILIKEARSAPEFWLHLLSRSCLMVFASFLLFVPTLMSQVYEMSPSFAAQVASIYSMGCLFSVSLGSRIYSLLPKKKQIFAIVTLLGLATLSSLAQLGHVMGAFPISSTASAISMFVWGFAFSIPFYLPPSLYALEKGGKAGSATISDAFDFLGFALLAIFNGYVASIAHNDVSAWIGCFQITTLCSFVSLIAQPLAVFLQQRPR</sequence>
<dbReference type="GO" id="GO:0012505">
    <property type="term" value="C:endomembrane system"/>
    <property type="evidence" value="ECO:0007669"/>
    <property type="project" value="UniProtKB-SubCell"/>
</dbReference>
<name>A0A9K3KX15_9STRA</name>
<feature type="transmembrane region" description="Helical" evidence="6">
    <location>
        <begin position="384"/>
        <end position="402"/>
    </location>
</feature>
<dbReference type="AlphaFoldDB" id="A0A9K3KX15"/>
<evidence type="ECO:0000313" key="7">
    <source>
        <dbReference type="EMBL" id="KAG7351398.1"/>
    </source>
</evidence>
<dbReference type="OrthoDB" id="44642at2759"/>
<feature type="transmembrane region" description="Helical" evidence="6">
    <location>
        <begin position="480"/>
        <end position="505"/>
    </location>
</feature>